<accession>A0A518K408</accession>
<feature type="domain" description="HTH luxR-type" evidence="1">
    <location>
        <begin position="175"/>
        <end position="232"/>
    </location>
</feature>
<keyword evidence="3" id="KW-1185">Reference proteome</keyword>
<dbReference type="AlphaFoldDB" id="A0A518K408"/>
<protein>
    <recommendedName>
        <fullName evidence="1">HTH luxR-type domain-containing protein</fullName>
    </recommendedName>
</protein>
<sequence>MRVIRNALIVSESVMALIPVDQSGFEEAIEKARSLVEEALTTNGEGLERLNEIEDFVYLKGTTGVVTWANQAYQAFYSRASKPHGRHAKTFLAPIVLTVAKHTDALILSGCERLYCDHIGVSGDGTKHLLRTYKQSLRHLQKSGYAILGVTRPLRPIATDEEDPEFEMARLASLFATFDDRDRELCRLFALGFNSSEIGEQLQMTSRNVDLRRKKCLELLGIDKVVDLARLLTRFEERGYLEINL</sequence>
<evidence type="ECO:0000259" key="1">
    <source>
        <dbReference type="SMART" id="SM00421"/>
    </source>
</evidence>
<organism evidence="2 3">
    <name type="scientific">Botrimarina mediterranea</name>
    <dbReference type="NCBI Taxonomy" id="2528022"/>
    <lineage>
        <taxon>Bacteria</taxon>
        <taxon>Pseudomonadati</taxon>
        <taxon>Planctomycetota</taxon>
        <taxon>Planctomycetia</taxon>
        <taxon>Pirellulales</taxon>
        <taxon>Lacipirellulaceae</taxon>
        <taxon>Botrimarina</taxon>
    </lineage>
</organism>
<reference evidence="2 3" key="1">
    <citation type="submission" date="2019-02" db="EMBL/GenBank/DDBJ databases">
        <title>Deep-cultivation of Planctomycetes and their phenomic and genomic characterization uncovers novel biology.</title>
        <authorList>
            <person name="Wiegand S."/>
            <person name="Jogler M."/>
            <person name="Boedeker C."/>
            <person name="Pinto D."/>
            <person name="Vollmers J."/>
            <person name="Rivas-Marin E."/>
            <person name="Kohn T."/>
            <person name="Peeters S.H."/>
            <person name="Heuer A."/>
            <person name="Rast P."/>
            <person name="Oberbeckmann S."/>
            <person name="Bunk B."/>
            <person name="Jeske O."/>
            <person name="Meyerdierks A."/>
            <person name="Storesund J.E."/>
            <person name="Kallscheuer N."/>
            <person name="Luecker S."/>
            <person name="Lage O.M."/>
            <person name="Pohl T."/>
            <person name="Merkel B.J."/>
            <person name="Hornburger P."/>
            <person name="Mueller R.-W."/>
            <person name="Bruemmer F."/>
            <person name="Labrenz M."/>
            <person name="Spormann A.M."/>
            <person name="Op den Camp H."/>
            <person name="Overmann J."/>
            <person name="Amann R."/>
            <person name="Jetten M.S.M."/>
            <person name="Mascher T."/>
            <person name="Medema M.H."/>
            <person name="Devos D.P."/>
            <person name="Kaster A.-K."/>
            <person name="Ovreas L."/>
            <person name="Rohde M."/>
            <person name="Galperin M.Y."/>
            <person name="Jogler C."/>
        </authorList>
    </citation>
    <scope>NUCLEOTIDE SEQUENCE [LARGE SCALE GENOMIC DNA]</scope>
    <source>
        <strain evidence="2 3">Spa11</strain>
    </source>
</reference>
<dbReference type="SMART" id="SM00421">
    <property type="entry name" value="HTH_LUXR"/>
    <property type="match status" value="1"/>
</dbReference>
<dbReference type="InterPro" id="IPR000792">
    <property type="entry name" value="Tscrpt_reg_LuxR_C"/>
</dbReference>
<dbReference type="RefSeq" id="WP_145107741.1">
    <property type="nucleotide sequence ID" value="NZ_CP036349.1"/>
</dbReference>
<dbReference type="SUPFAM" id="SSF46894">
    <property type="entry name" value="C-terminal effector domain of the bipartite response regulators"/>
    <property type="match status" value="1"/>
</dbReference>
<dbReference type="GO" id="GO:0003677">
    <property type="term" value="F:DNA binding"/>
    <property type="evidence" value="ECO:0007669"/>
    <property type="project" value="InterPro"/>
</dbReference>
<dbReference type="InterPro" id="IPR036388">
    <property type="entry name" value="WH-like_DNA-bd_sf"/>
</dbReference>
<evidence type="ECO:0000313" key="3">
    <source>
        <dbReference type="Proteomes" id="UP000316426"/>
    </source>
</evidence>
<evidence type="ECO:0000313" key="2">
    <source>
        <dbReference type="EMBL" id="QDV72497.1"/>
    </source>
</evidence>
<dbReference type="KEGG" id="bmei:Spa11_06750"/>
<dbReference type="InterPro" id="IPR016032">
    <property type="entry name" value="Sig_transdc_resp-reg_C-effctor"/>
</dbReference>
<dbReference type="Proteomes" id="UP000316426">
    <property type="component" value="Chromosome"/>
</dbReference>
<proteinExistence type="predicted"/>
<gene>
    <name evidence="2" type="ORF">Spa11_06750</name>
</gene>
<dbReference type="EMBL" id="CP036349">
    <property type="protein sequence ID" value="QDV72497.1"/>
    <property type="molecule type" value="Genomic_DNA"/>
</dbReference>
<dbReference type="Gene3D" id="1.10.10.10">
    <property type="entry name" value="Winged helix-like DNA-binding domain superfamily/Winged helix DNA-binding domain"/>
    <property type="match status" value="1"/>
</dbReference>
<dbReference type="GO" id="GO:0006355">
    <property type="term" value="P:regulation of DNA-templated transcription"/>
    <property type="evidence" value="ECO:0007669"/>
    <property type="project" value="InterPro"/>
</dbReference>
<name>A0A518K408_9BACT</name>